<dbReference type="Proteomes" id="UP000320184">
    <property type="component" value="Unassembled WGS sequence"/>
</dbReference>
<proteinExistence type="predicted"/>
<reference evidence="1 2" key="1">
    <citation type="journal article" date="2019" name="Nat. Microbiol.">
        <title>Mediterranean grassland soil C-N compound turnover is dependent on rainfall and depth, and is mediated by genomically divergent microorganisms.</title>
        <authorList>
            <person name="Diamond S."/>
            <person name="Andeer P.F."/>
            <person name="Li Z."/>
            <person name="Crits-Christoph A."/>
            <person name="Burstein D."/>
            <person name="Anantharaman K."/>
            <person name="Lane K.R."/>
            <person name="Thomas B.C."/>
            <person name="Pan C."/>
            <person name="Northen T.R."/>
            <person name="Banfield J.F."/>
        </authorList>
    </citation>
    <scope>NUCLEOTIDE SEQUENCE [LARGE SCALE GENOMIC DNA]</scope>
    <source>
        <strain evidence="1">WS_3</strain>
    </source>
</reference>
<protein>
    <recommendedName>
        <fullName evidence="3">Redoxin domain-containing protein</fullName>
    </recommendedName>
</protein>
<sequence length="64" mass="6872">MRRTIGMLIATAALVLFWAKAAHGFVVAGQVAPAFTKSVLDSGITRSLSEYQGRVVIVFQLGYS</sequence>
<comment type="caution">
    <text evidence="1">The sequence shown here is derived from an EMBL/GenBank/DDBJ whole genome shotgun (WGS) entry which is preliminary data.</text>
</comment>
<evidence type="ECO:0008006" key="3">
    <source>
        <dbReference type="Google" id="ProtNLM"/>
    </source>
</evidence>
<gene>
    <name evidence="1" type="ORF">E6K73_09400</name>
</gene>
<organism evidence="1 2">
    <name type="scientific">Eiseniibacteriota bacterium</name>
    <dbReference type="NCBI Taxonomy" id="2212470"/>
    <lineage>
        <taxon>Bacteria</taxon>
        <taxon>Candidatus Eiseniibacteriota</taxon>
    </lineage>
</organism>
<name>A0A538SEC2_UNCEI</name>
<accession>A0A538SEC2</accession>
<dbReference type="AlphaFoldDB" id="A0A538SEC2"/>
<evidence type="ECO:0000313" key="2">
    <source>
        <dbReference type="Proteomes" id="UP000320184"/>
    </source>
</evidence>
<dbReference type="EMBL" id="VBOT01000117">
    <property type="protein sequence ID" value="TMQ49721.1"/>
    <property type="molecule type" value="Genomic_DNA"/>
</dbReference>
<evidence type="ECO:0000313" key="1">
    <source>
        <dbReference type="EMBL" id="TMQ49721.1"/>
    </source>
</evidence>